<gene>
    <name evidence="3" type="ORF">GSI_14779</name>
</gene>
<evidence type="ECO:0000313" key="4">
    <source>
        <dbReference type="Proteomes" id="UP000230002"/>
    </source>
</evidence>
<feature type="transmembrane region" description="Helical" evidence="2">
    <location>
        <begin position="579"/>
        <end position="596"/>
    </location>
</feature>
<dbReference type="EMBL" id="AYKW01000068">
    <property type="protein sequence ID" value="PIL23468.1"/>
    <property type="molecule type" value="Genomic_DNA"/>
</dbReference>
<accession>A0A2G8RQ48</accession>
<sequence length="703" mass="79900">MPFAPVLVSGQSATSSQEELPLHATSTIQVPSAAHQAQHRFHSPRHSSSTMNRPPILPLANDRRESFVSVKALHSVGDDDSASGLFPGPHPNTVLGGVLTAEPVGEIAGQDSECSSMLSQDGVYIAAAPVSYISNFRYKRREALDYEKIISYDRVGPRNSRVPKRELPPDCKWVSHVHPEGSVYFQQENWFTNVWLYDDQNLRDIDAALDLVRGKFRQLHLSPSRYEICLDIDTEEDEETKKPVKLGCYYIWDRDTEEVFWLQGTESSFFYDGVGVKILGREHLRHAGGIGYWSHVYMFPHGRDLNIEQLHELRADITYYMFDKQTSKSSTAPYNKDDLNNLLDILKEIEATLSKEVKKITRPQHIVVVSRLKETLCRERFMHFHGERYAQLDSDRSVYENTHRERSIIFNILTWMFFFTPPIYFEQLSRIWVDKKINYDRWRSFIGDLQDDWVASITPSTVILSANVGFLAIQSIDEPNGSPTRDRSMGQTVSYMSTLFSISNILACTILAWQHRRSEHRYAEDAVSYLVPRASSRWGIEKLAIIFSIPTTLFLFAVLTFFIAITWEAFHAANTSTRVIAAIAMSIIAVLLFAIIHNREWSDQNANSLAGNMARMQKLVNAARKRSIERWAGISGTLVALPISWLGRKSTKQSLRSSRAGMRTSMEMSRVSLSTDHAPQRGEVADRSPASPPGLPDFEDMPL</sequence>
<dbReference type="Proteomes" id="UP000230002">
    <property type="component" value="Unassembled WGS sequence"/>
</dbReference>
<protein>
    <submittedName>
        <fullName evidence="3">Uncharacterized protein</fullName>
    </submittedName>
</protein>
<reference evidence="3 4" key="1">
    <citation type="journal article" date="2015" name="Sci. Rep.">
        <title>Chromosome-level genome map provides insights into diverse defense mechanisms in the medicinal fungus Ganoderma sinense.</title>
        <authorList>
            <person name="Zhu Y."/>
            <person name="Xu J."/>
            <person name="Sun C."/>
            <person name="Zhou S."/>
            <person name="Xu H."/>
            <person name="Nelson D.R."/>
            <person name="Qian J."/>
            <person name="Song J."/>
            <person name="Luo H."/>
            <person name="Xiang L."/>
            <person name="Li Y."/>
            <person name="Xu Z."/>
            <person name="Ji A."/>
            <person name="Wang L."/>
            <person name="Lu S."/>
            <person name="Hayward A."/>
            <person name="Sun W."/>
            <person name="Li X."/>
            <person name="Schwartz D.C."/>
            <person name="Wang Y."/>
            <person name="Chen S."/>
        </authorList>
    </citation>
    <scope>NUCLEOTIDE SEQUENCE [LARGE SCALE GENOMIC DNA]</scope>
    <source>
        <strain evidence="3 4">ZZ0214-1</strain>
    </source>
</reference>
<evidence type="ECO:0000313" key="3">
    <source>
        <dbReference type="EMBL" id="PIL23468.1"/>
    </source>
</evidence>
<comment type="caution">
    <text evidence="3">The sequence shown here is derived from an EMBL/GenBank/DDBJ whole genome shotgun (WGS) entry which is preliminary data.</text>
</comment>
<evidence type="ECO:0000256" key="1">
    <source>
        <dbReference type="SAM" id="MobiDB-lite"/>
    </source>
</evidence>
<dbReference type="OrthoDB" id="2657661at2759"/>
<feature type="transmembrane region" description="Helical" evidence="2">
    <location>
        <begin position="493"/>
        <end position="513"/>
    </location>
</feature>
<keyword evidence="4" id="KW-1185">Reference proteome</keyword>
<organism evidence="3 4">
    <name type="scientific">Ganoderma sinense ZZ0214-1</name>
    <dbReference type="NCBI Taxonomy" id="1077348"/>
    <lineage>
        <taxon>Eukaryota</taxon>
        <taxon>Fungi</taxon>
        <taxon>Dikarya</taxon>
        <taxon>Basidiomycota</taxon>
        <taxon>Agaricomycotina</taxon>
        <taxon>Agaricomycetes</taxon>
        <taxon>Polyporales</taxon>
        <taxon>Polyporaceae</taxon>
        <taxon>Ganoderma</taxon>
    </lineage>
</organism>
<keyword evidence="2" id="KW-0812">Transmembrane</keyword>
<proteinExistence type="predicted"/>
<name>A0A2G8RQ48_9APHY</name>
<feature type="transmembrane region" description="Helical" evidence="2">
    <location>
        <begin position="453"/>
        <end position="473"/>
    </location>
</feature>
<keyword evidence="2" id="KW-0472">Membrane</keyword>
<dbReference type="AlphaFoldDB" id="A0A2G8RQ48"/>
<feature type="region of interest" description="Disordered" evidence="1">
    <location>
        <begin position="654"/>
        <end position="703"/>
    </location>
</feature>
<feature type="transmembrane region" description="Helical" evidence="2">
    <location>
        <begin position="408"/>
        <end position="425"/>
    </location>
</feature>
<feature type="transmembrane region" description="Helical" evidence="2">
    <location>
        <begin position="543"/>
        <end position="567"/>
    </location>
</feature>
<keyword evidence="2" id="KW-1133">Transmembrane helix</keyword>
<evidence type="ECO:0000256" key="2">
    <source>
        <dbReference type="SAM" id="Phobius"/>
    </source>
</evidence>